<evidence type="ECO:0000313" key="4">
    <source>
        <dbReference type="Proteomes" id="UP000644507"/>
    </source>
</evidence>
<evidence type="ECO:0000259" key="2">
    <source>
        <dbReference type="Pfam" id="PF22725"/>
    </source>
</evidence>
<dbReference type="SUPFAM" id="SSF51735">
    <property type="entry name" value="NAD(P)-binding Rossmann-fold domains"/>
    <property type="match status" value="1"/>
</dbReference>
<dbReference type="SUPFAM" id="SSF55347">
    <property type="entry name" value="Glyceraldehyde-3-phosphate dehydrogenase-like, C-terminal domain"/>
    <property type="match status" value="1"/>
</dbReference>
<dbReference type="InterPro" id="IPR000683">
    <property type="entry name" value="Gfo/Idh/MocA-like_OxRdtase_N"/>
</dbReference>
<evidence type="ECO:0000259" key="1">
    <source>
        <dbReference type="Pfam" id="PF01408"/>
    </source>
</evidence>
<evidence type="ECO:0008006" key="5">
    <source>
        <dbReference type="Google" id="ProtNLM"/>
    </source>
</evidence>
<name>A0A918TC11_9BACT</name>
<dbReference type="GO" id="GO:0000166">
    <property type="term" value="F:nucleotide binding"/>
    <property type="evidence" value="ECO:0007669"/>
    <property type="project" value="InterPro"/>
</dbReference>
<dbReference type="AlphaFoldDB" id="A0A918TC11"/>
<dbReference type="PROSITE" id="PS51318">
    <property type="entry name" value="TAT"/>
    <property type="match status" value="1"/>
</dbReference>
<proteinExistence type="predicted"/>
<dbReference type="PANTHER" id="PTHR46368">
    <property type="match status" value="1"/>
</dbReference>
<accession>A0A918TC11</accession>
<feature type="domain" description="GFO/IDH/MocA-like oxidoreductase" evidence="2">
    <location>
        <begin position="188"/>
        <end position="296"/>
    </location>
</feature>
<dbReference type="InterPro" id="IPR036291">
    <property type="entry name" value="NAD(P)-bd_dom_sf"/>
</dbReference>
<dbReference type="Pfam" id="PF22725">
    <property type="entry name" value="GFO_IDH_MocA_C3"/>
    <property type="match status" value="1"/>
</dbReference>
<dbReference type="EMBL" id="BMXI01000001">
    <property type="protein sequence ID" value="GHC41915.1"/>
    <property type="molecule type" value="Genomic_DNA"/>
</dbReference>
<reference evidence="3" key="1">
    <citation type="journal article" date="2014" name="Int. J. Syst. Evol. Microbiol.">
        <title>Complete genome sequence of Corynebacterium casei LMG S-19264T (=DSM 44701T), isolated from a smear-ripened cheese.</title>
        <authorList>
            <consortium name="US DOE Joint Genome Institute (JGI-PGF)"/>
            <person name="Walter F."/>
            <person name="Albersmeier A."/>
            <person name="Kalinowski J."/>
            <person name="Ruckert C."/>
        </authorList>
    </citation>
    <scope>NUCLEOTIDE SEQUENCE</scope>
    <source>
        <strain evidence="3">KCTC 12988</strain>
    </source>
</reference>
<dbReference type="Gene3D" id="3.30.360.10">
    <property type="entry name" value="Dihydrodipicolinate Reductase, domain 2"/>
    <property type="match status" value="1"/>
</dbReference>
<dbReference type="PANTHER" id="PTHR46368:SF4">
    <property type="entry name" value="OS10G0403700 PROTEIN"/>
    <property type="match status" value="1"/>
</dbReference>
<protein>
    <recommendedName>
        <fullName evidence="5">Gfo/Idh/MocA-like oxidoreductase N-terminal domain-containing protein</fullName>
    </recommendedName>
</protein>
<evidence type="ECO:0000313" key="3">
    <source>
        <dbReference type="EMBL" id="GHC41915.1"/>
    </source>
</evidence>
<dbReference type="InterPro" id="IPR055170">
    <property type="entry name" value="GFO_IDH_MocA-like_dom"/>
</dbReference>
<gene>
    <name evidence="3" type="ORF">GCM10007100_03530</name>
</gene>
<dbReference type="RefSeq" id="WP_189566787.1">
    <property type="nucleotide sequence ID" value="NZ_BMXI01000001.1"/>
</dbReference>
<dbReference type="Gene3D" id="3.40.50.720">
    <property type="entry name" value="NAD(P)-binding Rossmann-like Domain"/>
    <property type="match status" value="1"/>
</dbReference>
<feature type="domain" description="Gfo/Idh/MocA-like oxidoreductase N-terminal" evidence="1">
    <location>
        <begin position="51"/>
        <end position="166"/>
    </location>
</feature>
<keyword evidence="4" id="KW-1185">Reference proteome</keyword>
<organism evidence="3 4">
    <name type="scientific">Roseibacillus persicicus</name>
    <dbReference type="NCBI Taxonomy" id="454148"/>
    <lineage>
        <taxon>Bacteria</taxon>
        <taxon>Pseudomonadati</taxon>
        <taxon>Verrucomicrobiota</taxon>
        <taxon>Verrucomicrobiia</taxon>
        <taxon>Verrucomicrobiales</taxon>
        <taxon>Verrucomicrobiaceae</taxon>
        <taxon>Roseibacillus</taxon>
    </lineage>
</organism>
<dbReference type="InterPro" id="IPR006311">
    <property type="entry name" value="TAT_signal"/>
</dbReference>
<sequence length="381" mass="41503">MKSTTHPSTQSLLKISRRSVLNTFGLGSAAILLLGTSGISAQEEEKEPQPIRWGFVGTGSIANQMARATKDSPNAVLTASSSRTLEKAEAFAAKYEASKAFDSWAEMCQWDGIDAIYVATPTSVKEEISIAAAKAGKHVLCEKPLPSLPATQRIIAACRENNVAFMDGTHFSHHPRTLQLQKEIDTLVGKRRTLDSIFQFRIGDKTNIRMSTELEPMGALGDAGWYNMRAIVDYLDPTAELQSVSAIIRREPETQAVIGSTGLLVFSDGSSSTFSCSFDAGESRNEARIVGNQGSLDIPNFLGHDRDNSASYTHSARTNKSGKETVKVEADRPDAALMFEDFAAQVHDPSLRKNWETKSERTQALLDAVWASALANEDSQE</sequence>
<dbReference type="Proteomes" id="UP000644507">
    <property type="component" value="Unassembled WGS sequence"/>
</dbReference>
<comment type="caution">
    <text evidence="3">The sequence shown here is derived from an EMBL/GenBank/DDBJ whole genome shotgun (WGS) entry which is preliminary data.</text>
</comment>
<dbReference type="Pfam" id="PF01408">
    <property type="entry name" value="GFO_IDH_MocA"/>
    <property type="match status" value="1"/>
</dbReference>
<reference evidence="3" key="2">
    <citation type="submission" date="2020-09" db="EMBL/GenBank/DDBJ databases">
        <authorList>
            <person name="Sun Q."/>
            <person name="Kim S."/>
        </authorList>
    </citation>
    <scope>NUCLEOTIDE SEQUENCE</scope>
    <source>
        <strain evidence="3">KCTC 12988</strain>
    </source>
</reference>